<protein>
    <submittedName>
        <fullName evidence="6">GFA family protein</fullName>
    </submittedName>
</protein>
<gene>
    <name evidence="6" type="ORF">GCM10009102_34110</name>
</gene>
<dbReference type="Pfam" id="PF04828">
    <property type="entry name" value="GFA"/>
    <property type="match status" value="1"/>
</dbReference>
<name>A0ABP3T869_9SPHN</name>
<dbReference type="EMBL" id="BAAAES010000025">
    <property type="protein sequence ID" value="GAA0678753.1"/>
    <property type="molecule type" value="Genomic_DNA"/>
</dbReference>
<dbReference type="PANTHER" id="PTHR33337">
    <property type="entry name" value="GFA DOMAIN-CONTAINING PROTEIN"/>
    <property type="match status" value="1"/>
</dbReference>
<evidence type="ECO:0000256" key="1">
    <source>
        <dbReference type="ARBA" id="ARBA00005495"/>
    </source>
</evidence>
<evidence type="ECO:0000313" key="6">
    <source>
        <dbReference type="EMBL" id="GAA0678753.1"/>
    </source>
</evidence>
<evidence type="ECO:0000259" key="5">
    <source>
        <dbReference type="PROSITE" id="PS51891"/>
    </source>
</evidence>
<evidence type="ECO:0000256" key="4">
    <source>
        <dbReference type="ARBA" id="ARBA00023239"/>
    </source>
</evidence>
<sequence length="125" mass="13633">MEWQAECNCGQLRVVCSGQPDRVSVCHCTNCKRRTGSAFAWNASFSAEAVTTAGERYSFARATDSGRTNVYHFCPTCGSTVFYDVEMRPGMISVPAGAFASADFPPPTVQVFDQRRVAWCTIDAG</sequence>
<dbReference type="SUPFAM" id="SSF51316">
    <property type="entry name" value="Mss4-like"/>
    <property type="match status" value="1"/>
</dbReference>
<keyword evidence="3" id="KW-0862">Zinc</keyword>
<keyword evidence="2" id="KW-0479">Metal-binding</keyword>
<feature type="domain" description="CENP-V/GFA" evidence="5">
    <location>
        <begin position="3"/>
        <end position="113"/>
    </location>
</feature>
<dbReference type="Gene3D" id="3.90.1590.10">
    <property type="entry name" value="glutathione-dependent formaldehyde- activating enzyme (gfa)"/>
    <property type="match status" value="1"/>
</dbReference>
<proteinExistence type="inferred from homology"/>
<evidence type="ECO:0000256" key="2">
    <source>
        <dbReference type="ARBA" id="ARBA00022723"/>
    </source>
</evidence>
<evidence type="ECO:0000313" key="7">
    <source>
        <dbReference type="Proteomes" id="UP001500238"/>
    </source>
</evidence>
<dbReference type="InterPro" id="IPR011057">
    <property type="entry name" value="Mss4-like_sf"/>
</dbReference>
<dbReference type="RefSeq" id="WP_163956361.1">
    <property type="nucleotide sequence ID" value="NZ_BAAAES010000025.1"/>
</dbReference>
<organism evidence="6 7">
    <name type="scientific">Sphingomonas insulae</name>
    <dbReference type="NCBI Taxonomy" id="424800"/>
    <lineage>
        <taxon>Bacteria</taxon>
        <taxon>Pseudomonadati</taxon>
        <taxon>Pseudomonadota</taxon>
        <taxon>Alphaproteobacteria</taxon>
        <taxon>Sphingomonadales</taxon>
        <taxon>Sphingomonadaceae</taxon>
        <taxon>Sphingomonas</taxon>
    </lineage>
</organism>
<dbReference type="PANTHER" id="PTHR33337:SF40">
    <property type="entry name" value="CENP-V_GFA DOMAIN-CONTAINING PROTEIN-RELATED"/>
    <property type="match status" value="1"/>
</dbReference>
<comment type="caution">
    <text evidence="6">The sequence shown here is derived from an EMBL/GenBank/DDBJ whole genome shotgun (WGS) entry which is preliminary data.</text>
</comment>
<dbReference type="PROSITE" id="PS51891">
    <property type="entry name" value="CENP_V_GFA"/>
    <property type="match status" value="1"/>
</dbReference>
<evidence type="ECO:0000256" key="3">
    <source>
        <dbReference type="ARBA" id="ARBA00022833"/>
    </source>
</evidence>
<reference evidence="7" key="1">
    <citation type="journal article" date="2019" name="Int. J. Syst. Evol. Microbiol.">
        <title>The Global Catalogue of Microorganisms (GCM) 10K type strain sequencing project: providing services to taxonomists for standard genome sequencing and annotation.</title>
        <authorList>
            <consortium name="The Broad Institute Genomics Platform"/>
            <consortium name="The Broad Institute Genome Sequencing Center for Infectious Disease"/>
            <person name="Wu L."/>
            <person name="Ma J."/>
        </authorList>
    </citation>
    <scope>NUCLEOTIDE SEQUENCE [LARGE SCALE GENOMIC DNA]</scope>
    <source>
        <strain evidence="7">JCM 14603</strain>
    </source>
</reference>
<dbReference type="InterPro" id="IPR006913">
    <property type="entry name" value="CENP-V/GFA"/>
</dbReference>
<keyword evidence="7" id="KW-1185">Reference proteome</keyword>
<dbReference type="Proteomes" id="UP001500238">
    <property type="component" value="Unassembled WGS sequence"/>
</dbReference>
<accession>A0ABP3T869</accession>
<keyword evidence="4" id="KW-0456">Lyase</keyword>
<comment type="similarity">
    <text evidence="1">Belongs to the Gfa family.</text>
</comment>